<evidence type="ECO:0000313" key="17">
    <source>
        <dbReference type="Proteomes" id="UP000765509"/>
    </source>
</evidence>
<evidence type="ECO:0000313" key="16">
    <source>
        <dbReference type="EMBL" id="MBW0580093.1"/>
    </source>
</evidence>
<dbReference type="PANTHER" id="PTHR42648:SF11">
    <property type="entry name" value="TRANSPOSON TY4-P GAG-POL POLYPROTEIN"/>
    <property type="match status" value="1"/>
</dbReference>
<gene>
    <name evidence="16" type="ORF">O181_119808</name>
</gene>
<dbReference type="PANTHER" id="PTHR42648">
    <property type="entry name" value="TRANSPOSASE, PUTATIVE-RELATED"/>
    <property type="match status" value="1"/>
</dbReference>
<evidence type="ECO:0000256" key="1">
    <source>
        <dbReference type="ARBA" id="ARBA00022578"/>
    </source>
</evidence>
<evidence type="ECO:0000256" key="7">
    <source>
        <dbReference type="ARBA" id="ARBA00022842"/>
    </source>
</evidence>
<dbReference type="GO" id="GO:0046872">
    <property type="term" value="F:metal ion binding"/>
    <property type="evidence" value="ECO:0007669"/>
    <property type="project" value="UniProtKB-KW"/>
</dbReference>
<dbReference type="GO" id="GO:0004519">
    <property type="term" value="F:endonuclease activity"/>
    <property type="evidence" value="ECO:0007669"/>
    <property type="project" value="UniProtKB-KW"/>
</dbReference>
<dbReference type="PROSITE" id="PS50994">
    <property type="entry name" value="INTEGRASE"/>
    <property type="match status" value="1"/>
</dbReference>
<dbReference type="GO" id="GO:0003964">
    <property type="term" value="F:RNA-directed DNA polymerase activity"/>
    <property type="evidence" value="ECO:0007669"/>
    <property type="project" value="UniProtKB-KW"/>
</dbReference>
<evidence type="ECO:0000256" key="9">
    <source>
        <dbReference type="ARBA" id="ARBA00022908"/>
    </source>
</evidence>
<evidence type="ECO:0000256" key="11">
    <source>
        <dbReference type="ARBA" id="ARBA00022932"/>
    </source>
</evidence>
<keyword evidence="11" id="KW-0239">DNA-directed DNA polymerase</keyword>
<keyword evidence="4" id="KW-0479">Metal-binding</keyword>
<sequence>MLPESCRHVSTAVFHSIKVSTKIPTVEEVFKEVELDMLQRTNTNEELSMALKATKKPKRHLCQKGKHNPLAPHSESCCFQLFPEKCDAYHKRRINHQISSSLAVCNQSTTKTLYAANSAKMHVAAEGVLQLTTSLGKFSFPNALVVPLASSVLIPVGSFLKDGATLKGYKGGEKLFDKNNCLILTTLIENNVLLIDTPPVKRACASIRADPLIIHNRLGHPNNFVASKIFPSINFPNVSCVSCSLSKSHQLPFSGSFPTPTNCLDIVHMDICRPISPLSRGQNKYIFKLIDGYSRMCFIFLLKSKSESFDKFVEFQRLAENQTGRKIKTVVSDNGGEFVNSKFKELFSRQGIIHQQPAPYTPQKNPISECGNRTLFEKVRVMLQDYLLY</sequence>
<keyword evidence="11" id="KW-0808">Transferase</keyword>
<feature type="domain" description="Integrase catalytic" evidence="15">
    <location>
        <begin position="254"/>
        <end position="389"/>
    </location>
</feature>
<evidence type="ECO:0000256" key="12">
    <source>
        <dbReference type="ARBA" id="ARBA00023172"/>
    </source>
</evidence>
<dbReference type="GO" id="GO:0005634">
    <property type="term" value="C:nucleus"/>
    <property type="evidence" value="ECO:0007669"/>
    <property type="project" value="UniProtKB-ARBA"/>
</dbReference>
<dbReference type="Gene3D" id="3.30.420.10">
    <property type="entry name" value="Ribonuclease H-like superfamily/Ribonuclease H"/>
    <property type="match status" value="1"/>
</dbReference>
<evidence type="ECO:0000256" key="3">
    <source>
        <dbReference type="ARBA" id="ARBA00022722"/>
    </source>
</evidence>
<dbReference type="GO" id="GO:0006310">
    <property type="term" value="P:DNA recombination"/>
    <property type="evidence" value="ECO:0007669"/>
    <property type="project" value="UniProtKB-KW"/>
</dbReference>
<dbReference type="Proteomes" id="UP000765509">
    <property type="component" value="Unassembled WGS sequence"/>
</dbReference>
<keyword evidence="1" id="KW-0815">Transposition</keyword>
<proteinExistence type="predicted"/>
<comment type="catalytic activity">
    <reaction evidence="13">
        <text>DNA(n) + a 2'-deoxyribonucleoside 5'-triphosphate = DNA(n+1) + diphosphate</text>
        <dbReference type="Rhea" id="RHEA:22508"/>
        <dbReference type="Rhea" id="RHEA-COMP:17339"/>
        <dbReference type="Rhea" id="RHEA-COMP:17340"/>
        <dbReference type="ChEBI" id="CHEBI:33019"/>
        <dbReference type="ChEBI" id="CHEBI:61560"/>
        <dbReference type="ChEBI" id="CHEBI:173112"/>
        <dbReference type="EC" id="2.7.7.49"/>
    </reaction>
</comment>
<keyword evidence="12" id="KW-0233">DNA recombination</keyword>
<evidence type="ECO:0000256" key="6">
    <source>
        <dbReference type="ARBA" id="ARBA00022801"/>
    </source>
</evidence>
<accession>A0A9Q3KEL4</accession>
<dbReference type="GO" id="GO:0032196">
    <property type="term" value="P:transposition"/>
    <property type="evidence" value="ECO:0007669"/>
    <property type="project" value="UniProtKB-KW"/>
</dbReference>
<comment type="catalytic activity">
    <reaction evidence="14">
        <text>DNA(n) + a 2'-deoxyribonucleoside 5'-triphosphate = DNA(n+1) + diphosphate</text>
        <dbReference type="Rhea" id="RHEA:22508"/>
        <dbReference type="Rhea" id="RHEA-COMP:17339"/>
        <dbReference type="Rhea" id="RHEA-COMP:17340"/>
        <dbReference type="ChEBI" id="CHEBI:33019"/>
        <dbReference type="ChEBI" id="CHEBI:61560"/>
        <dbReference type="ChEBI" id="CHEBI:173112"/>
        <dbReference type="EC" id="2.7.7.7"/>
    </reaction>
</comment>
<keyword evidence="9" id="KW-0229">DNA integration</keyword>
<evidence type="ECO:0000256" key="13">
    <source>
        <dbReference type="ARBA" id="ARBA00048173"/>
    </source>
</evidence>
<evidence type="ECO:0000256" key="2">
    <source>
        <dbReference type="ARBA" id="ARBA00022695"/>
    </source>
</evidence>
<name>A0A9Q3KEL4_9BASI</name>
<evidence type="ECO:0000256" key="4">
    <source>
        <dbReference type="ARBA" id="ARBA00022723"/>
    </source>
</evidence>
<dbReference type="InterPro" id="IPR036397">
    <property type="entry name" value="RNaseH_sf"/>
</dbReference>
<dbReference type="EMBL" id="AVOT02106672">
    <property type="protein sequence ID" value="MBW0580093.1"/>
    <property type="molecule type" value="Genomic_DNA"/>
</dbReference>
<keyword evidence="10" id="KW-0695">RNA-directed DNA polymerase</keyword>
<keyword evidence="5" id="KW-0255">Endonuclease</keyword>
<reference evidence="16" key="1">
    <citation type="submission" date="2021-03" db="EMBL/GenBank/DDBJ databases">
        <title>Draft genome sequence of rust myrtle Austropuccinia psidii MF-1, a brazilian biotype.</title>
        <authorList>
            <person name="Quecine M.C."/>
            <person name="Pachon D.M.R."/>
            <person name="Bonatelli M.L."/>
            <person name="Correr F.H."/>
            <person name="Franceschini L.M."/>
            <person name="Leite T.F."/>
            <person name="Margarido G.R.A."/>
            <person name="Almeida C.A."/>
            <person name="Ferrarezi J.A."/>
            <person name="Labate C.A."/>
        </authorList>
    </citation>
    <scope>NUCLEOTIDE SEQUENCE</scope>
    <source>
        <strain evidence="16">MF-1</strain>
    </source>
</reference>
<dbReference type="InterPro" id="IPR012337">
    <property type="entry name" value="RNaseH-like_sf"/>
</dbReference>
<organism evidence="16 17">
    <name type="scientific">Austropuccinia psidii MF-1</name>
    <dbReference type="NCBI Taxonomy" id="1389203"/>
    <lineage>
        <taxon>Eukaryota</taxon>
        <taxon>Fungi</taxon>
        <taxon>Dikarya</taxon>
        <taxon>Basidiomycota</taxon>
        <taxon>Pucciniomycotina</taxon>
        <taxon>Pucciniomycetes</taxon>
        <taxon>Pucciniales</taxon>
        <taxon>Sphaerophragmiaceae</taxon>
        <taxon>Austropuccinia</taxon>
    </lineage>
</organism>
<dbReference type="OrthoDB" id="1426661at2759"/>
<evidence type="ECO:0000256" key="8">
    <source>
        <dbReference type="ARBA" id="ARBA00022884"/>
    </source>
</evidence>
<keyword evidence="8" id="KW-0694">RNA-binding</keyword>
<evidence type="ECO:0000259" key="15">
    <source>
        <dbReference type="PROSITE" id="PS50994"/>
    </source>
</evidence>
<dbReference type="GO" id="GO:0003887">
    <property type="term" value="F:DNA-directed DNA polymerase activity"/>
    <property type="evidence" value="ECO:0007669"/>
    <property type="project" value="UniProtKB-KW"/>
</dbReference>
<evidence type="ECO:0000256" key="10">
    <source>
        <dbReference type="ARBA" id="ARBA00022918"/>
    </source>
</evidence>
<keyword evidence="3" id="KW-0540">Nuclease</keyword>
<protein>
    <recommendedName>
        <fullName evidence="15">Integrase catalytic domain-containing protein</fullName>
    </recommendedName>
</protein>
<dbReference type="GO" id="GO:0015074">
    <property type="term" value="P:DNA integration"/>
    <property type="evidence" value="ECO:0007669"/>
    <property type="project" value="UniProtKB-KW"/>
</dbReference>
<evidence type="ECO:0000256" key="5">
    <source>
        <dbReference type="ARBA" id="ARBA00022759"/>
    </source>
</evidence>
<dbReference type="GO" id="GO:0003723">
    <property type="term" value="F:RNA binding"/>
    <property type="evidence" value="ECO:0007669"/>
    <property type="project" value="UniProtKB-KW"/>
</dbReference>
<dbReference type="InterPro" id="IPR001584">
    <property type="entry name" value="Integrase_cat-core"/>
</dbReference>
<dbReference type="InterPro" id="IPR039537">
    <property type="entry name" value="Retrotran_Ty1/copia-like"/>
</dbReference>
<dbReference type="GO" id="GO:0016787">
    <property type="term" value="F:hydrolase activity"/>
    <property type="evidence" value="ECO:0007669"/>
    <property type="project" value="UniProtKB-KW"/>
</dbReference>
<keyword evidence="7" id="KW-0460">Magnesium</keyword>
<keyword evidence="6" id="KW-0378">Hydrolase</keyword>
<dbReference type="AlphaFoldDB" id="A0A9Q3KEL4"/>
<dbReference type="SUPFAM" id="SSF53098">
    <property type="entry name" value="Ribonuclease H-like"/>
    <property type="match status" value="1"/>
</dbReference>
<dbReference type="Pfam" id="PF00665">
    <property type="entry name" value="rve"/>
    <property type="match status" value="1"/>
</dbReference>
<comment type="caution">
    <text evidence="16">The sequence shown here is derived from an EMBL/GenBank/DDBJ whole genome shotgun (WGS) entry which is preliminary data.</text>
</comment>
<keyword evidence="2" id="KW-0548">Nucleotidyltransferase</keyword>
<keyword evidence="17" id="KW-1185">Reference proteome</keyword>
<evidence type="ECO:0000256" key="14">
    <source>
        <dbReference type="ARBA" id="ARBA00049244"/>
    </source>
</evidence>